<dbReference type="InterPro" id="IPR050129">
    <property type="entry name" value="Zn_alcohol_dh"/>
</dbReference>
<dbReference type="Pfam" id="PF08240">
    <property type="entry name" value="ADH_N"/>
    <property type="match status" value="1"/>
</dbReference>
<comment type="cofactor">
    <cofactor evidence="4">
        <name>Zn(2+)</name>
        <dbReference type="ChEBI" id="CHEBI:29105"/>
    </cofactor>
</comment>
<dbReference type="RefSeq" id="WP_232183016.1">
    <property type="nucleotide sequence ID" value="NZ_JAIOAP010000001.1"/>
</dbReference>
<evidence type="ECO:0000259" key="6">
    <source>
        <dbReference type="Pfam" id="PF08240"/>
    </source>
</evidence>
<dbReference type="InterPro" id="IPR013154">
    <property type="entry name" value="ADH-like_N"/>
</dbReference>
<evidence type="ECO:0000313" key="7">
    <source>
        <dbReference type="EMBL" id="MEQ4480915.1"/>
    </source>
</evidence>
<comment type="similarity">
    <text evidence="4">Belongs to the zinc-containing alcohol dehydrogenase family.</text>
</comment>
<reference evidence="7 8" key="1">
    <citation type="journal article" date="2023" name="Genome Announc.">
        <title>Pan-Genome Analyses of the Genus Cohnella and Proposal of the Novel Species Cohnella silvisoli sp. nov., Isolated from Forest Soil.</title>
        <authorList>
            <person name="Wang C."/>
            <person name="Mao L."/>
            <person name="Bao G."/>
            <person name="Zhu H."/>
        </authorList>
    </citation>
    <scope>NUCLEOTIDE SEQUENCE [LARGE SCALE GENOMIC DNA]</scope>
    <source>
        <strain evidence="7 8">NL03-T5-1</strain>
    </source>
</reference>
<evidence type="ECO:0000256" key="1">
    <source>
        <dbReference type="ARBA" id="ARBA00022723"/>
    </source>
</evidence>
<accession>A0ABV1KLA3</accession>
<dbReference type="Pfam" id="PF00107">
    <property type="entry name" value="ADH_zinc_N"/>
    <property type="match status" value="1"/>
</dbReference>
<keyword evidence="2 4" id="KW-0862">Zinc</keyword>
<evidence type="ECO:0000313" key="8">
    <source>
        <dbReference type="Proteomes" id="UP001493487"/>
    </source>
</evidence>
<gene>
    <name evidence="7" type="ORF">QJS35_00760</name>
</gene>
<dbReference type="Proteomes" id="UP001493487">
    <property type="component" value="Unassembled WGS sequence"/>
</dbReference>
<evidence type="ECO:0000256" key="2">
    <source>
        <dbReference type="ARBA" id="ARBA00022833"/>
    </source>
</evidence>
<dbReference type="SUPFAM" id="SSF51735">
    <property type="entry name" value="NAD(P)-binding Rossmann-fold domains"/>
    <property type="match status" value="1"/>
</dbReference>
<evidence type="ECO:0000259" key="5">
    <source>
        <dbReference type="Pfam" id="PF00107"/>
    </source>
</evidence>
<dbReference type="InterPro" id="IPR002328">
    <property type="entry name" value="ADH_Zn_CS"/>
</dbReference>
<protein>
    <submittedName>
        <fullName evidence="7">Alcohol dehydrogenase catalytic domain-containing protein</fullName>
    </submittedName>
</protein>
<dbReference type="InterPro" id="IPR013149">
    <property type="entry name" value="ADH-like_C"/>
</dbReference>
<keyword evidence="8" id="KW-1185">Reference proteome</keyword>
<proteinExistence type="inferred from homology"/>
<dbReference type="InterPro" id="IPR036291">
    <property type="entry name" value="NAD(P)-bd_dom_sf"/>
</dbReference>
<dbReference type="EMBL" id="JASKHM010000001">
    <property type="protein sequence ID" value="MEQ4480915.1"/>
    <property type="molecule type" value="Genomic_DNA"/>
</dbReference>
<keyword evidence="3" id="KW-0560">Oxidoreductase</keyword>
<keyword evidence="1 4" id="KW-0479">Metal-binding</keyword>
<comment type="caution">
    <text evidence="7">The sequence shown here is derived from an EMBL/GenBank/DDBJ whole genome shotgun (WGS) entry which is preliminary data.</text>
</comment>
<dbReference type="PROSITE" id="PS00059">
    <property type="entry name" value="ADH_ZINC"/>
    <property type="match status" value="1"/>
</dbReference>
<dbReference type="Gene3D" id="3.40.50.720">
    <property type="entry name" value="NAD(P)-binding Rossmann-like Domain"/>
    <property type="match status" value="1"/>
</dbReference>
<evidence type="ECO:0000256" key="3">
    <source>
        <dbReference type="ARBA" id="ARBA00023002"/>
    </source>
</evidence>
<name>A0ABV1KLA3_9BACL</name>
<sequence length="324" mass="35656">MRTVMKTLQITGPGQYDLLEVPVPEAKEDEVLVEVKLVSTCPRWDINMMAGKDMFNATSSPEYPLPFGFPGHEMVGVVKAAGSSVQGLQVGDRVAALEAPSLGDGTYIQMLRYRENELIKLPDSVSDKQAVSFELLKCVLIGLLQFGNLGGKSVLVSGLGPAGIFAMQAAKLLGASRVVGMDLSGKRISFVNALNIGEAVHVDELGERRFDLGYDCVGYAPSVENVMNYVEEHVVIFGVLRGEVKYGERLWFKGLKLESYKYRPFGDKDRALLLELVARGLNTECIQTHRLPFTRYHEAVELLKTQEAIKVCFSPETGFDEVTS</sequence>
<organism evidence="7 8">
    <name type="scientific">Cohnella silvisoli</name>
    <dbReference type="NCBI Taxonomy" id="2873699"/>
    <lineage>
        <taxon>Bacteria</taxon>
        <taxon>Bacillati</taxon>
        <taxon>Bacillota</taxon>
        <taxon>Bacilli</taxon>
        <taxon>Bacillales</taxon>
        <taxon>Paenibacillaceae</taxon>
        <taxon>Cohnella</taxon>
    </lineage>
</organism>
<dbReference type="PANTHER" id="PTHR43401:SF2">
    <property type="entry name" value="L-THREONINE 3-DEHYDROGENASE"/>
    <property type="match status" value="1"/>
</dbReference>
<dbReference type="PANTHER" id="PTHR43401">
    <property type="entry name" value="L-THREONINE 3-DEHYDROGENASE"/>
    <property type="match status" value="1"/>
</dbReference>
<evidence type="ECO:0000256" key="4">
    <source>
        <dbReference type="RuleBase" id="RU361277"/>
    </source>
</evidence>
<dbReference type="SUPFAM" id="SSF50129">
    <property type="entry name" value="GroES-like"/>
    <property type="match status" value="1"/>
</dbReference>
<feature type="domain" description="Alcohol dehydrogenase-like C-terminal" evidence="5">
    <location>
        <begin position="163"/>
        <end position="257"/>
    </location>
</feature>
<feature type="domain" description="Alcohol dehydrogenase-like N-terminal" evidence="6">
    <location>
        <begin position="28"/>
        <end position="123"/>
    </location>
</feature>
<dbReference type="InterPro" id="IPR011032">
    <property type="entry name" value="GroES-like_sf"/>
</dbReference>
<dbReference type="Gene3D" id="3.90.180.10">
    <property type="entry name" value="Medium-chain alcohol dehydrogenases, catalytic domain"/>
    <property type="match status" value="2"/>
</dbReference>